<gene>
    <name evidence="1" type="ORF">K491DRAFT_339007</name>
</gene>
<dbReference type="EMBL" id="MU004291">
    <property type="protein sequence ID" value="KAF2662033.1"/>
    <property type="molecule type" value="Genomic_DNA"/>
</dbReference>
<evidence type="ECO:0000313" key="2">
    <source>
        <dbReference type="Proteomes" id="UP000799324"/>
    </source>
</evidence>
<evidence type="ECO:0000313" key="1">
    <source>
        <dbReference type="EMBL" id="KAF2662033.1"/>
    </source>
</evidence>
<reference evidence="1" key="1">
    <citation type="journal article" date="2020" name="Stud. Mycol.">
        <title>101 Dothideomycetes genomes: a test case for predicting lifestyles and emergence of pathogens.</title>
        <authorList>
            <person name="Haridas S."/>
            <person name="Albert R."/>
            <person name="Binder M."/>
            <person name="Bloem J."/>
            <person name="Labutti K."/>
            <person name="Salamov A."/>
            <person name="Andreopoulos B."/>
            <person name="Baker S."/>
            <person name="Barry K."/>
            <person name="Bills G."/>
            <person name="Bluhm B."/>
            <person name="Cannon C."/>
            <person name="Castanera R."/>
            <person name="Culley D."/>
            <person name="Daum C."/>
            <person name="Ezra D."/>
            <person name="Gonzalez J."/>
            <person name="Henrissat B."/>
            <person name="Kuo A."/>
            <person name="Liang C."/>
            <person name="Lipzen A."/>
            <person name="Lutzoni F."/>
            <person name="Magnuson J."/>
            <person name="Mondo S."/>
            <person name="Nolan M."/>
            <person name="Ohm R."/>
            <person name="Pangilinan J."/>
            <person name="Park H.-J."/>
            <person name="Ramirez L."/>
            <person name="Alfaro M."/>
            <person name="Sun H."/>
            <person name="Tritt A."/>
            <person name="Yoshinaga Y."/>
            <person name="Zwiers L.-H."/>
            <person name="Turgeon B."/>
            <person name="Goodwin S."/>
            <person name="Spatafora J."/>
            <person name="Crous P."/>
            <person name="Grigoriev I."/>
        </authorList>
    </citation>
    <scope>NUCLEOTIDE SEQUENCE</scope>
    <source>
        <strain evidence="1">CBS 122681</strain>
    </source>
</reference>
<keyword evidence="2" id="KW-1185">Reference proteome</keyword>
<sequence length="147" mass="17039">MTKRHHHHHGQKKAEAQSSVRCRCWKSAEACRRGKKPHHSPRSQAFCFCLCQLWVNDSTASASRTVPGLLFRRRDVPRGLFRPRSVCGTLLRAPGAWYDAAHAVSRRSLWEIRSCPLTLRKGLLKLPWPRRRHRVRVLIVCVWDLCA</sequence>
<organism evidence="1 2">
    <name type="scientific">Lophiostoma macrostomum CBS 122681</name>
    <dbReference type="NCBI Taxonomy" id="1314788"/>
    <lineage>
        <taxon>Eukaryota</taxon>
        <taxon>Fungi</taxon>
        <taxon>Dikarya</taxon>
        <taxon>Ascomycota</taxon>
        <taxon>Pezizomycotina</taxon>
        <taxon>Dothideomycetes</taxon>
        <taxon>Pleosporomycetidae</taxon>
        <taxon>Pleosporales</taxon>
        <taxon>Lophiostomataceae</taxon>
        <taxon>Lophiostoma</taxon>
    </lineage>
</organism>
<dbReference type="Proteomes" id="UP000799324">
    <property type="component" value="Unassembled WGS sequence"/>
</dbReference>
<protein>
    <submittedName>
        <fullName evidence="1">Uncharacterized protein</fullName>
    </submittedName>
</protein>
<proteinExistence type="predicted"/>
<name>A0A6A6TSW9_9PLEO</name>
<accession>A0A6A6TSW9</accession>
<dbReference type="AlphaFoldDB" id="A0A6A6TSW9"/>